<keyword evidence="1" id="KW-0812">Transmembrane</keyword>
<evidence type="ECO:0000313" key="2">
    <source>
        <dbReference type="EMBL" id="KAG5587466.1"/>
    </source>
</evidence>
<reference evidence="2 3" key="1">
    <citation type="submission" date="2020-09" db="EMBL/GenBank/DDBJ databases">
        <title>De no assembly of potato wild relative species, Solanum commersonii.</title>
        <authorList>
            <person name="Cho K."/>
        </authorList>
    </citation>
    <scope>NUCLEOTIDE SEQUENCE [LARGE SCALE GENOMIC DNA]</scope>
    <source>
        <strain evidence="2">LZ3.2</strain>
        <tissue evidence="2">Leaf</tissue>
    </source>
</reference>
<keyword evidence="1" id="KW-0472">Membrane</keyword>
<dbReference type="EMBL" id="JACXVP010000009">
    <property type="protein sequence ID" value="KAG5587466.1"/>
    <property type="molecule type" value="Genomic_DNA"/>
</dbReference>
<evidence type="ECO:0000256" key="1">
    <source>
        <dbReference type="SAM" id="Phobius"/>
    </source>
</evidence>
<dbReference type="Proteomes" id="UP000824120">
    <property type="component" value="Chromosome 9"/>
</dbReference>
<proteinExistence type="predicted"/>
<name>A0A9J5XIF8_SOLCO</name>
<keyword evidence="1" id="KW-1133">Transmembrane helix</keyword>
<organism evidence="2 3">
    <name type="scientific">Solanum commersonii</name>
    <name type="common">Commerson's wild potato</name>
    <name type="synonym">Commerson's nightshade</name>
    <dbReference type="NCBI Taxonomy" id="4109"/>
    <lineage>
        <taxon>Eukaryota</taxon>
        <taxon>Viridiplantae</taxon>
        <taxon>Streptophyta</taxon>
        <taxon>Embryophyta</taxon>
        <taxon>Tracheophyta</taxon>
        <taxon>Spermatophyta</taxon>
        <taxon>Magnoliopsida</taxon>
        <taxon>eudicotyledons</taxon>
        <taxon>Gunneridae</taxon>
        <taxon>Pentapetalae</taxon>
        <taxon>asterids</taxon>
        <taxon>lamiids</taxon>
        <taxon>Solanales</taxon>
        <taxon>Solanaceae</taxon>
        <taxon>Solanoideae</taxon>
        <taxon>Solaneae</taxon>
        <taxon>Solanum</taxon>
    </lineage>
</organism>
<accession>A0A9J5XIF8</accession>
<dbReference type="AlphaFoldDB" id="A0A9J5XIF8"/>
<evidence type="ECO:0000313" key="3">
    <source>
        <dbReference type="Proteomes" id="UP000824120"/>
    </source>
</evidence>
<comment type="caution">
    <text evidence="2">The sequence shown here is derived from an EMBL/GenBank/DDBJ whole genome shotgun (WGS) entry which is preliminary data.</text>
</comment>
<sequence length="75" mass="9005">MTTKIKEKCIGFKTGREPYSKVRRCARFPWYDPCTSSSLILYINRCCFVFLQLFVLALFDRYVDNSWHVCFFKCI</sequence>
<feature type="transmembrane region" description="Helical" evidence="1">
    <location>
        <begin position="39"/>
        <end position="59"/>
    </location>
</feature>
<keyword evidence="3" id="KW-1185">Reference proteome</keyword>
<gene>
    <name evidence="2" type="ORF">H5410_047900</name>
</gene>
<protein>
    <submittedName>
        <fullName evidence="2">Uncharacterized protein</fullName>
    </submittedName>
</protein>